<gene>
    <name evidence="3" type="ordered locus">Mpet_2042</name>
</gene>
<feature type="domain" description="N-terminal" evidence="1">
    <location>
        <begin position="3"/>
        <end position="114"/>
    </location>
</feature>
<dbReference type="HOGENOM" id="CLU_041111_0_2_2"/>
<evidence type="ECO:0000313" key="4">
    <source>
        <dbReference type="Proteomes" id="UP000006565"/>
    </source>
</evidence>
<evidence type="ECO:0000259" key="2">
    <source>
        <dbReference type="Pfam" id="PF18818"/>
    </source>
</evidence>
<sequence>MVNVYEMVRERIISSLSSGTIPWHQSWKNLSPCNLLTGRPYRGINRLLLSGHEWWGTYRQIKQLGGYVRKGEKASGLVVFWSFEEARPIVNDQGDEVLVMSQREKPLVRYYWVFNLSQCEGIKKEEVGEVRAITSCDEVIERNCPKVTPGPPAYLPAADIIHMPEMERFESPEEYYSTYFHELTHWTGHESRLKRPGITGPIRFGSEKYSREELTAEMGSAFLCAMTGIDMPVIDNQAAYVAGWLRHIRNGTAVDVIRAAGDAQRAADFLTGGGEE</sequence>
<feature type="domain" description="Polyvalent protein metallopeptidase" evidence="2">
    <location>
        <begin position="153"/>
        <end position="260"/>
    </location>
</feature>
<dbReference type="KEGG" id="mpi:Mpet_2042"/>
<accession>E1RJI4</accession>
<dbReference type="Proteomes" id="UP000006565">
    <property type="component" value="Chromosome"/>
</dbReference>
<organism evidence="3 4">
    <name type="scientific">Methanolacinia petrolearia (strain DSM 11571 / OCM 486 / SEBR 4847)</name>
    <name type="common">Methanoplanus petrolearius</name>
    <dbReference type="NCBI Taxonomy" id="679926"/>
    <lineage>
        <taxon>Archaea</taxon>
        <taxon>Methanobacteriati</taxon>
        <taxon>Methanobacteriota</taxon>
        <taxon>Stenosarchaea group</taxon>
        <taxon>Methanomicrobia</taxon>
        <taxon>Methanomicrobiales</taxon>
        <taxon>Methanomicrobiaceae</taxon>
        <taxon>Methanolacinia</taxon>
    </lineage>
</organism>
<dbReference type="PIRSF" id="PIRSF037112">
    <property type="entry name" value="Antirestriction_ArdC"/>
    <property type="match status" value="1"/>
</dbReference>
<keyword evidence="4" id="KW-1185">Reference proteome</keyword>
<reference evidence="3 4" key="1">
    <citation type="journal article" date="2010" name="Stand. Genomic Sci.">
        <title>Complete genome sequence of Methanoplanus petrolearius type strain (SEBR 4847).</title>
        <authorList>
            <person name="Brambilla E."/>
            <person name="Djao O.D."/>
            <person name="Daligault H."/>
            <person name="Lapidus A."/>
            <person name="Lucas S."/>
            <person name="Hammon N."/>
            <person name="Nolan M."/>
            <person name="Tice H."/>
            <person name="Cheng J.F."/>
            <person name="Han C."/>
            <person name="Tapia R."/>
            <person name="Goodwin L."/>
            <person name="Pitluck S."/>
            <person name="Liolios K."/>
            <person name="Ivanova N."/>
            <person name="Mavromatis K."/>
            <person name="Mikhailova N."/>
            <person name="Pati A."/>
            <person name="Chen A."/>
            <person name="Palaniappan K."/>
            <person name="Land M."/>
            <person name="Hauser L."/>
            <person name="Chang Y.J."/>
            <person name="Jeffries C.D."/>
            <person name="Rohde M."/>
            <person name="Spring S."/>
            <person name="Sikorski J."/>
            <person name="Goker M."/>
            <person name="Woyke T."/>
            <person name="Bristow J."/>
            <person name="Eisen J.A."/>
            <person name="Markowitz V."/>
            <person name="Hugenholtz P."/>
            <person name="Kyrpides N.C."/>
            <person name="Klenk H.P."/>
        </authorList>
    </citation>
    <scope>NUCLEOTIDE SEQUENCE [LARGE SCALE GENOMIC DNA]</scope>
    <source>
        <strain evidence="4">DSM 11571 / OCM 486 / SEBR 4847</strain>
    </source>
</reference>
<dbReference type="InterPro" id="IPR017113">
    <property type="entry name" value="Antirestriction_ArdC"/>
</dbReference>
<dbReference type="InterPro" id="IPR013610">
    <property type="entry name" value="ArdC_N"/>
</dbReference>
<evidence type="ECO:0000259" key="1">
    <source>
        <dbReference type="Pfam" id="PF08401"/>
    </source>
</evidence>
<protein>
    <recommendedName>
        <fullName evidence="5">Antirestriction protein ArdC</fullName>
    </recommendedName>
</protein>
<dbReference type="GO" id="GO:0003697">
    <property type="term" value="F:single-stranded DNA binding"/>
    <property type="evidence" value="ECO:0007669"/>
    <property type="project" value="InterPro"/>
</dbReference>
<dbReference type="Pfam" id="PF08401">
    <property type="entry name" value="ArdcN"/>
    <property type="match status" value="1"/>
</dbReference>
<evidence type="ECO:0008006" key="5">
    <source>
        <dbReference type="Google" id="ProtNLM"/>
    </source>
</evidence>
<dbReference type="Pfam" id="PF18818">
    <property type="entry name" value="MPTase-PolyVal"/>
    <property type="match status" value="1"/>
</dbReference>
<evidence type="ECO:0000313" key="3">
    <source>
        <dbReference type="EMBL" id="ADN36790.1"/>
    </source>
</evidence>
<dbReference type="RefSeq" id="WP_013329967.1">
    <property type="nucleotide sequence ID" value="NC_014507.1"/>
</dbReference>
<dbReference type="OrthoDB" id="108478at2157"/>
<proteinExistence type="predicted"/>
<dbReference type="EMBL" id="CP002117">
    <property type="protein sequence ID" value="ADN36790.1"/>
    <property type="molecule type" value="Genomic_DNA"/>
</dbReference>
<dbReference type="eggNOG" id="arCOG12076">
    <property type="taxonomic scope" value="Archaea"/>
</dbReference>
<dbReference type="GeneID" id="9744523"/>
<dbReference type="InterPro" id="IPR041459">
    <property type="entry name" value="MPTase-PolyVal"/>
</dbReference>
<name>E1RJI4_METP4</name>
<dbReference type="AlphaFoldDB" id="E1RJI4"/>